<keyword evidence="1" id="KW-1133">Transmembrane helix</keyword>
<feature type="transmembrane region" description="Helical" evidence="1">
    <location>
        <begin position="61"/>
        <end position="84"/>
    </location>
</feature>
<feature type="transmembrane region" description="Helical" evidence="1">
    <location>
        <begin position="96"/>
        <end position="115"/>
    </location>
</feature>
<sequence>MSRRATSTGAPVANRHLVAFGPYAVAKGWLVSFLLFCLASLGYLLCSTAFGAAAGADSSTVSLLGTWATAFAGSLLLCVPLAIGPGMPLRPLARQSLHRVAFFLVFGLLAIAPFISRHEPKDTWAVLSIALAAGSLAVIGRASVLGNIYLTDTTTTPEPAHAH</sequence>
<feature type="transmembrane region" description="Helical" evidence="1">
    <location>
        <begin position="29"/>
        <end position="54"/>
    </location>
</feature>
<dbReference type="AlphaFoldDB" id="A0A839QKH6"/>
<feature type="transmembrane region" description="Helical" evidence="1">
    <location>
        <begin position="127"/>
        <end position="150"/>
    </location>
</feature>
<evidence type="ECO:0000256" key="1">
    <source>
        <dbReference type="SAM" id="Phobius"/>
    </source>
</evidence>
<keyword evidence="1" id="KW-0472">Membrane</keyword>
<dbReference type="Proteomes" id="UP000523000">
    <property type="component" value="Unassembled WGS sequence"/>
</dbReference>
<protein>
    <submittedName>
        <fullName evidence="2">Uncharacterized protein</fullName>
    </submittedName>
</protein>
<evidence type="ECO:0000313" key="2">
    <source>
        <dbReference type="EMBL" id="MBB2995264.1"/>
    </source>
</evidence>
<dbReference type="EMBL" id="JACHVS010000001">
    <property type="protein sequence ID" value="MBB2995264.1"/>
    <property type="molecule type" value="Genomic_DNA"/>
</dbReference>
<evidence type="ECO:0000313" key="3">
    <source>
        <dbReference type="Proteomes" id="UP000523000"/>
    </source>
</evidence>
<organism evidence="2 3">
    <name type="scientific">Paeniglutamicibacter cryotolerans</name>
    <dbReference type="NCBI Taxonomy" id="670079"/>
    <lineage>
        <taxon>Bacteria</taxon>
        <taxon>Bacillati</taxon>
        <taxon>Actinomycetota</taxon>
        <taxon>Actinomycetes</taxon>
        <taxon>Micrococcales</taxon>
        <taxon>Micrococcaceae</taxon>
        <taxon>Paeniglutamicibacter</taxon>
    </lineage>
</organism>
<comment type="caution">
    <text evidence="2">The sequence shown here is derived from an EMBL/GenBank/DDBJ whole genome shotgun (WGS) entry which is preliminary data.</text>
</comment>
<dbReference type="RefSeq" id="WP_183510557.1">
    <property type="nucleotide sequence ID" value="NZ_BAABGK010000022.1"/>
</dbReference>
<accession>A0A839QKH6</accession>
<reference evidence="2 3" key="1">
    <citation type="submission" date="2020-08" db="EMBL/GenBank/DDBJ databases">
        <title>Sequencing the genomes of 1000 actinobacteria strains.</title>
        <authorList>
            <person name="Klenk H.-P."/>
        </authorList>
    </citation>
    <scope>NUCLEOTIDE SEQUENCE [LARGE SCALE GENOMIC DNA]</scope>
    <source>
        <strain evidence="2 3">DSM 22826</strain>
    </source>
</reference>
<proteinExistence type="predicted"/>
<keyword evidence="3" id="KW-1185">Reference proteome</keyword>
<keyword evidence="1" id="KW-0812">Transmembrane</keyword>
<name>A0A839QKH6_9MICC</name>
<gene>
    <name evidence="2" type="ORF">E9229_001455</name>
</gene>